<dbReference type="SUPFAM" id="SSF46785">
    <property type="entry name" value="Winged helix' DNA-binding domain"/>
    <property type="match status" value="1"/>
</dbReference>
<dbReference type="Pfam" id="PF00447">
    <property type="entry name" value="HSF_DNA-bind"/>
    <property type="match status" value="1"/>
</dbReference>
<dbReference type="GO" id="GO:0043565">
    <property type="term" value="F:sequence-specific DNA binding"/>
    <property type="evidence" value="ECO:0007669"/>
    <property type="project" value="InterPro"/>
</dbReference>
<evidence type="ECO:0000256" key="5">
    <source>
        <dbReference type="SAM" id="MobiDB-lite"/>
    </source>
</evidence>
<feature type="transmembrane region" description="Helical" evidence="6">
    <location>
        <begin position="14"/>
        <end position="33"/>
    </location>
</feature>
<proteinExistence type="inferred from homology"/>
<dbReference type="SMART" id="SM00415">
    <property type="entry name" value="HSF"/>
    <property type="match status" value="1"/>
</dbReference>
<keyword evidence="6" id="KW-0812">Transmembrane</keyword>
<name>D7G1S2_ECTSI</name>
<keyword evidence="6" id="KW-0472">Membrane</keyword>
<keyword evidence="8" id="KW-0346">Stress response</keyword>
<dbReference type="GO" id="GO:0005634">
    <property type="term" value="C:nucleus"/>
    <property type="evidence" value="ECO:0007669"/>
    <property type="project" value="UniProtKB-SubCell"/>
</dbReference>
<evidence type="ECO:0000313" key="9">
    <source>
        <dbReference type="Proteomes" id="UP000002630"/>
    </source>
</evidence>
<keyword evidence="3" id="KW-0539">Nucleus</keyword>
<comment type="subcellular location">
    <subcellularLocation>
        <location evidence="1">Nucleus</location>
    </subcellularLocation>
</comment>
<sequence length="143" mass="16325">MTIQLLTSVSPRSFLLSCSVHLSPPLFFLFVLLSSKHWQVLVFEGLLPSYYNHKKFLSFVRQLNFYGFKKVKGGASTRSRSSAADSQGEAGAGSTGARESDSWEEFRHPQFRRGRRDLLVGIKRQKDGGRLKRKRDDEVERSE</sequence>
<feature type="domain" description="HSF-type DNA-binding" evidence="7">
    <location>
        <begin position="23"/>
        <end position="125"/>
    </location>
</feature>
<evidence type="ECO:0000259" key="7">
    <source>
        <dbReference type="SMART" id="SM00415"/>
    </source>
</evidence>
<evidence type="ECO:0000256" key="4">
    <source>
        <dbReference type="RuleBase" id="RU004020"/>
    </source>
</evidence>
<dbReference type="PANTHER" id="PTHR10015:SF206">
    <property type="entry name" value="HSF-TYPE DNA-BINDING DOMAIN-CONTAINING PROTEIN"/>
    <property type="match status" value="1"/>
</dbReference>
<feature type="compositionally biased region" description="Low complexity" evidence="5">
    <location>
        <begin position="75"/>
        <end position="86"/>
    </location>
</feature>
<dbReference type="EMBL" id="FN649742">
    <property type="protein sequence ID" value="CBJ33317.1"/>
    <property type="molecule type" value="Genomic_DNA"/>
</dbReference>
<evidence type="ECO:0000256" key="3">
    <source>
        <dbReference type="ARBA" id="ARBA00023242"/>
    </source>
</evidence>
<dbReference type="InterPro" id="IPR036390">
    <property type="entry name" value="WH_DNA-bd_sf"/>
</dbReference>
<protein>
    <submittedName>
        <fullName evidence="8">Heat Shock transcription factor</fullName>
    </submittedName>
</protein>
<feature type="compositionally biased region" description="Basic and acidic residues" evidence="5">
    <location>
        <begin position="98"/>
        <end position="108"/>
    </location>
</feature>
<keyword evidence="6" id="KW-1133">Transmembrane helix</keyword>
<dbReference type="PANTHER" id="PTHR10015">
    <property type="entry name" value="HEAT SHOCK TRANSCRIPTION FACTOR"/>
    <property type="match status" value="1"/>
</dbReference>
<gene>
    <name evidence="8" type="primary">HSF</name>
    <name evidence="8" type="ORF">Esi_0459_0014</name>
</gene>
<evidence type="ECO:0000256" key="2">
    <source>
        <dbReference type="ARBA" id="ARBA00023125"/>
    </source>
</evidence>
<evidence type="ECO:0000313" key="8">
    <source>
        <dbReference type="EMBL" id="CBJ33317.1"/>
    </source>
</evidence>
<dbReference type="GO" id="GO:0003700">
    <property type="term" value="F:DNA-binding transcription factor activity"/>
    <property type="evidence" value="ECO:0007669"/>
    <property type="project" value="InterPro"/>
</dbReference>
<accession>D7G1S2</accession>
<dbReference type="EMBL" id="FN648662">
    <property type="protein sequence ID" value="CBJ33317.1"/>
    <property type="molecule type" value="Genomic_DNA"/>
</dbReference>
<dbReference type="Proteomes" id="UP000002630">
    <property type="component" value="Linkage Group LG17"/>
</dbReference>
<dbReference type="InParanoid" id="D7G1S2"/>
<evidence type="ECO:0000256" key="1">
    <source>
        <dbReference type="ARBA" id="ARBA00004123"/>
    </source>
</evidence>
<feature type="region of interest" description="Disordered" evidence="5">
    <location>
        <begin position="73"/>
        <end position="143"/>
    </location>
</feature>
<dbReference type="AlphaFoldDB" id="D7G1S2"/>
<dbReference type="PRINTS" id="PR00056">
    <property type="entry name" value="HSFDOMAIN"/>
</dbReference>
<reference evidence="8 9" key="1">
    <citation type="journal article" date="2010" name="Nature">
        <title>The Ectocarpus genome and the independent evolution of multicellularity in brown algae.</title>
        <authorList>
            <person name="Cock J.M."/>
            <person name="Sterck L."/>
            <person name="Rouze P."/>
            <person name="Scornet D."/>
            <person name="Allen A.E."/>
            <person name="Amoutzias G."/>
            <person name="Anthouard V."/>
            <person name="Artiguenave F."/>
            <person name="Aury J.M."/>
            <person name="Badger J.H."/>
            <person name="Beszteri B."/>
            <person name="Billiau K."/>
            <person name="Bonnet E."/>
            <person name="Bothwell J.H."/>
            <person name="Bowler C."/>
            <person name="Boyen C."/>
            <person name="Brownlee C."/>
            <person name="Carrano C.J."/>
            <person name="Charrier B."/>
            <person name="Cho G.Y."/>
            <person name="Coelho S.M."/>
            <person name="Collen J."/>
            <person name="Corre E."/>
            <person name="Da Silva C."/>
            <person name="Delage L."/>
            <person name="Delaroque N."/>
            <person name="Dittami S.M."/>
            <person name="Doulbeau S."/>
            <person name="Elias M."/>
            <person name="Farnham G."/>
            <person name="Gachon C.M."/>
            <person name="Gschloessl B."/>
            <person name="Heesch S."/>
            <person name="Jabbari K."/>
            <person name="Jubin C."/>
            <person name="Kawai H."/>
            <person name="Kimura K."/>
            <person name="Kloareg B."/>
            <person name="Kupper F.C."/>
            <person name="Lang D."/>
            <person name="Le Bail A."/>
            <person name="Leblanc C."/>
            <person name="Lerouge P."/>
            <person name="Lohr M."/>
            <person name="Lopez P.J."/>
            <person name="Martens C."/>
            <person name="Maumus F."/>
            <person name="Michel G."/>
            <person name="Miranda-Saavedra D."/>
            <person name="Morales J."/>
            <person name="Moreau H."/>
            <person name="Motomura T."/>
            <person name="Nagasato C."/>
            <person name="Napoli C.A."/>
            <person name="Nelson D.R."/>
            <person name="Nyvall-Collen P."/>
            <person name="Peters A.F."/>
            <person name="Pommier C."/>
            <person name="Potin P."/>
            <person name="Poulain J."/>
            <person name="Quesneville H."/>
            <person name="Read B."/>
            <person name="Rensing S.A."/>
            <person name="Ritter A."/>
            <person name="Rousvoal S."/>
            <person name="Samanta M."/>
            <person name="Samson G."/>
            <person name="Schroeder D.C."/>
            <person name="Segurens B."/>
            <person name="Strittmatter M."/>
            <person name="Tonon T."/>
            <person name="Tregear J.W."/>
            <person name="Valentin K."/>
            <person name="von Dassow P."/>
            <person name="Yamagishi T."/>
            <person name="Van de Peer Y."/>
            <person name="Wincker P."/>
        </authorList>
    </citation>
    <scope>NUCLEOTIDE SEQUENCE [LARGE SCALE GENOMIC DNA]</scope>
    <source>
        <strain evidence="9">Ec32 / CCAP1310/4</strain>
    </source>
</reference>
<feature type="compositionally biased region" description="Basic and acidic residues" evidence="5">
    <location>
        <begin position="124"/>
        <end position="143"/>
    </location>
</feature>
<dbReference type="OrthoDB" id="60033at2759"/>
<dbReference type="STRING" id="2880.D7G1S2"/>
<keyword evidence="9" id="KW-1185">Reference proteome</keyword>
<organism evidence="8 9">
    <name type="scientific">Ectocarpus siliculosus</name>
    <name type="common">Brown alga</name>
    <name type="synonym">Conferva siliculosa</name>
    <dbReference type="NCBI Taxonomy" id="2880"/>
    <lineage>
        <taxon>Eukaryota</taxon>
        <taxon>Sar</taxon>
        <taxon>Stramenopiles</taxon>
        <taxon>Ochrophyta</taxon>
        <taxon>PX clade</taxon>
        <taxon>Phaeophyceae</taxon>
        <taxon>Ectocarpales</taxon>
        <taxon>Ectocarpaceae</taxon>
        <taxon>Ectocarpus</taxon>
    </lineage>
</organism>
<keyword evidence="2" id="KW-0238">DNA-binding</keyword>
<dbReference type="InterPro" id="IPR036388">
    <property type="entry name" value="WH-like_DNA-bd_sf"/>
</dbReference>
<comment type="similarity">
    <text evidence="4">Belongs to the HSF family.</text>
</comment>
<evidence type="ECO:0000256" key="6">
    <source>
        <dbReference type="SAM" id="Phobius"/>
    </source>
</evidence>
<dbReference type="Gene3D" id="1.10.10.10">
    <property type="entry name" value="Winged helix-like DNA-binding domain superfamily/Winged helix DNA-binding domain"/>
    <property type="match status" value="1"/>
</dbReference>
<dbReference type="InterPro" id="IPR000232">
    <property type="entry name" value="HSF_DNA-bd"/>
</dbReference>